<evidence type="ECO:0000259" key="2">
    <source>
        <dbReference type="PROSITE" id="PS51767"/>
    </source>
</evidence>
<organism evidence="3 4">
    <name type="scientific">Colocasia esculenta</name>
    <name type="common">Wild taro</name>
    <name type="synonym">Arum esculentum</name>
    <dbReference type="NCBI Taxonomy" id="4460"/>
    <lineage>
        <taxon>Eukaryota</taxon>
        <taxon>Viridiplantae</taxon>
        <taxon>Streptophyta</taxon>
        <taxon>Embryophyta</taxon>
        <taxon>Tracheophyta</taxon>
        <taxon>Spermatophyta</taxon>
        <taxon>Magnoliopsida</taxon>
        <taxon>Liliopsida</taxon>
        <taxon>Araceae</taxon>
        <taxon>Aroideae</taxon>
        <taxon>Colocasieae</taxon>
        <taxon>Colocasia</taxon>
    </lineage>
</organism>
<dbReference type="PANTHER" id="PTHR13683">
    <property type="entry name" value="ASPARTYL PROTEASES"/>
    <property type="match status" value="1"/>
</dbReference>
<proteinExistence type="inferred from homology"/>
<dbReference type="SUPFAM" id="SSF50630">
    <property type="entry name" value="Acid proteases"/>
    <property type="match status" value="1"/>
</dbReference>
<dbReference type="EMBL" id="NMUH01000204">
    <property type="protein sequence ID" value="MQL74377.1"/>
    <property type="molecule type" value="Genomic_DNA"/>
</dbReference>
<name>A0A843TWX4_COLES</name>
<dbReference type="InterPro" id="IPR021109">
    <property type="entry name" value="Peptidase_aspartic_dom_sf"/>
</dbReference>
<accession>A0A843TWX4</accession>
<dbReference type="AlphaFoldDB" id="A0A843TWX4"/>
<keyword evidence="4" id="KW-1185">Reference proteome</keyword>
<feature type="domain" description="Peptidase A1" evidence="2">
    <location>
        <begin position="61"/>
        <end position="152"/>
    </location>
</feature>
<dbReference type="GO" id="GO:0006508">
    <property type="term" value="P:proteolysis"/>
    <property type="evidence" value="ECO:0007669"/>
    <property type="project" value="InterPro"/>
</dbReference>
<dbReference type="Gene3D" id="2.40.70.10">
    <property type="entry name" value="Acid Proteases"/>
    <property type="match status" value="1"/>
</dbReference>
<dbReference type="InterPro" id="IPR032861">
    <property type="entry name" value="TAXi_N"/>
</dbReference>
<dbReference type="PANTHER" id="PTHR13683:SF798">
    <property type="entry name" value="ASPARTYL PROTEASE AED3-LIKE"/>
    <property type="match status" value="1"/>
</dbReference>
<comment type="similarity">
    <text evidence="1">Belongs to the peptidase A1 family.</text>
</comment>
<evidence type="ECO:0000313" key="4">
    <source>
        <dbReference type="Proteomes" id="UP000652761"/>
    </source>
</evidence>
<dbReference type="Proteomes" id="UP000652761">
    <property type="component" value="Unassembled WGS sequence"/>
</dbReference>
<dbReference type="OrthoDB" id="1727147at2759"/>
<dbReference type="Pfam" id="PF14543">
    <property type="entry name" value="TAXi_N"/>
    <property type="match status" value="1"/>
</dbReference>
<gene>
    <name evidence="3" type="ORF">Taro_006737</name>
</gene>
<evidence type="ECO:0000313" key="3">
    <source>
        <dbReference type="EMBL" id="MQL74377.1"/>
    </source>
</evidence>
<evidence type="ECO:0000256" key="1">
    <source>
        <dbReference type="ARBA" id="ARBA00007447"/>
    </source>
</evidence>
<protein>
    <recommendedName>
        <fullName evidence="2">Peptidase A1 domain-containing protein</fullName>
    </recommendedName>
</protein>
<sequence length="152" mass="16094">MHHRRLRASSSPAPTTVADYSLHLTASSAEDALLDITSNDASRLLYLSSFAISTRKTFANYVVRVGLSNPSQPMLMALDTSNDAAWLPCPACAGCPPSSAIFDSTKSSSFTPVPCGDARCNQVAVLIPSSRLTAENSSSPTISRIMLSCPDI</sequence>
<dbReference type="GO" id="GO:0004190">
    <property type="term" value="F:aspartic-type endopeptidase activity"/>
    <property type="evidence" value="ECO:0007669"/>
    <property type="project" value="InterPro"/>
</dbReference>
<dbReference type="PROSITE" id="PS51767">
    <property type="entry name" value="PEPTIDASE_A1"/>
    <property type="match status" value="1"/>
</dbReference>
<reference evidence="3" key="1">
    <citation type="submission" date="2017-07" db="EMBL/GenBank/DDBJ databases">
        <title>Taro Niue Genome Assembly and Annotation.</title>
        <authorList>
            <person name="Atibalentja N."/>
            <person name="Keating K."/>
            <person name="Fields C.J."/>
        </authorList>
    </citation>
    <scope>NUCLEOTIDE SEQUENCE</scope>
    <source>
        <strain evidence="3">Niue_2</strain>
        <tissue evidence="3">Leaf</tissue>
    </source>
</reference>
<comment type="caution">
    <text evidence="3">The sequence shown here is derived from an EMBL/GenBank/DDBJ whole genome shotgun (WGS) entry which is preliminary data.</text>
</comment>
<dbReference type="InterPro" id="IPR033121">
    <property type="entry name" value="PEPTIDASE_A1"/>
</dbReference>
<dbReference type="InterPro" id="IPR001461">
    <property type="entry name" value="Aspartic_peptidase_A1"/>
</dbReference>